<feature type="transmembrane region" description="Helical" evidence="7">
    <location>
        <begin position="155"/>
        <end position="175"/>
    </location>
</feature>
<feature type="domain" description="ABC transmembrane type-1" evidence="9">
    <location>
        <begin position="118"/>
        <end position="332"/>
    </location>
</feature>
<dbReference type="Proteomes" id="UP001596413">
    <property type="component" value="Unassembled WGS sequence"/>
</dbReference>
<dbReference type="CDD" id="cd06261">
    <property type="entry name" value="TM_PBP2"/>
    <property type="match status" value="1"/>
</dbReference>
<evidence type="ECO:0000256" key="7">
    <source>
        <dbReference type="RuleBase" id="RU363032"/>
    </source>
</evidence>
<keyword evidence="3" id="KW-1003">Cell membrane</keyword>
<keyword evidence="5 7" id="KW-1133">Transmembrane helix</keyword>
<comment type="similarity">
    <text evidence="7">Belongs to the binding-protein-dependent transport system permease family.</text>
</comment>
<evidence type="ECO:0000313" key="10">
    <source>
        <dbReference type="EMBL" id="MFC7217425.1"/>
    </source>
</evidence>
<organism evidence="10 11">
    <name type="scientific">Streptomyces polyrhachis</name>
    <dbReference type="NCBI Taxonomy" id="1282885"/>
    <lineage>
        <taxon>Bacteria</taxon>
        <taxon>Bacillati</taxon>
        <taxon>Actinomycetota</taxon>
        <taxon>Actinomycetes</taxon>
        <taxon>Kitasatosporales</taxon>
        <taxon>Streptomycetaceae</taxon>
        <taxon>Streptomyces</taxon>
    </lineage>
</organism>
<dbReference type="Pfam" id="PF00528">
    <property type="entry name" value="BPD_transp_1"/>
    <property type="match status" value="1"/>
</dbReference>
<dbReference type="InterPro" id="IPR035906">
    <property type="entry name" value="MetI-like_sf"/>
</dbReference>
<evidence type="ECO:0000259" key="9">
    <source>
        <dbReference type="PROSITE" id="PS50928"/>
    </source>
</evidence>
<dbReference type="RefSeq" id="WP_386412133.1">
    <property type="nucleotide sequence ID" value="NZ_JBHSZO010000005.1"/>
</dbReference>
<evidence type="ECO:0000313" key="11">
    <source>
        <dbReference type="Proteomes" id="UP001596413"/>
    </source>
</evidence>
<keyword evidence="2 7" id="KW-0813">Transport</keyword>
<evidence type="ECO:0000256" key="6">
    <source>
        <dbReference type="ARBA" id="ARBA00023136"/>
    </source>
</evidence>
<keyword evidence="11" id="KW-1185">Reference proteome</keyword>
<dbReference type="InterPro" id="IPR000515">
    <property type="entry name" value="MetI-like"/>
</dbReference>
<comment type="subcellular location">
    <subcellularLocation>
        <location evidence="1 7">Cell membrane</location>
        <topology evidence="1 7">Multi-pass membrane protein</topology>
    </subcellularLocation>
</comment>
<dbReference type="Gene3D" id="1.10.3720.10">
    <property type="entry name" value="MetI-like"/>
    <property type="match status" value="1"/>
</dbReference>
<evidence type="ECO:0000256" key="3">
    <source>
        <dbReference type="ARBA" id="ARBA00022475"/>
    </source>
</evidence>
<feature type="transmembrane region" description="Helical" evidence="7">
    <location>
        <begin position="265"/>
        <end position="284"/>
    </location>
</feature>
<feature type="transmembrane region" description="Helical" evidence="7">
    <location>
        <begin position="65"/>
        <end position="85"/>
    </location>
</feature>
<comment type="caution">
    <text evidence="10">The sequence shown here is derived from an EMBL/GenBank/DDBJ whole genome shotgun (WGS) entry which is preliminary data.</text>
</comment>
<evidence type="ECO:0000256" key="1">
    <source>
        <dbReference type="ARBA" id="ARBA00004651"/>
    </source>
</evidence>
<evidence type="ECO:0000256" key="4">
    <source>
        <dbReference type="ARBA" id="ARBA00022692"/>
    </source>
</evidence>
<name>A0ABW2GDS8_9ACTN</name>
<dbReference type="SUPFAM" id="SSF161098">
    <property type="entry name" value="MetI-like"/>
    <property type="match status" value="1"/>
</dbReference>
<evidence type="ECO:0000256" key="8">
    <source>
        <dbReference type="SAM" id="MobiDB-lite"/>
    </source>
</evidence>
<protein>
    <submittedName>
        <fullName evidence="10">Carbohydrate ABC transporter permease</fullName>
    </submittedName>
</protein>
<reference evidence="11" key="1">
    <citation type="journal article" date="2019" name="Int. J. Syst. Evol. Microbiol.">
        <title>The Global Catalogue of Microorganisms (GCM) 10K type strain sequencing project: providing services to taxonomists for standard genome sequencing and annotation.</title>
        <authorList>
            <consortium name="The Broad Institute Genomics Platform"/>
            <consortium name="The Broad Institute Genome Sequencing Center for Infectious Disease"/>
            <person name="Wu L."/>
            <person name="Ma J."/>
        </authorList>
    </citation>
    <scope>NUCLEOTIDE SEQUENCE [LARGE SCALE GENOMIC DNA]</scope>
    <source>
        <strain evidence="11">CGMCC 1.13681</strain>
    </source>
</reference>
<evidence type="ECO:0000256" key="5">
    <source>
        <dbReference type="ARBA" id="ARBA00022989"/>
    </source>
</evidence>
<feature type="region of interest" description="Disordered" evidence="8">
    <location>
        <begin position="1"/>
        <end position="55"/>
    </location>
</feature>
<accession>A0ABW2GDS8</accession>
<evidence type="ECO:0000256" key="2">
    <source>
        <dbReference type="ARBA" id="ARBA00022448"/>
    </source>
</evidence>
<proteinExistence type="inferred from homology"/>
<gene>
    <name evidence="10" type="ORF">ACFQLX_04450</name>
</gene>
<feature type="transmembrane region" description="Helical" evidence="7">
    <location>
        <begin position="311"/>
        <end position="331"/>
    </location>
</feature>
<feature type="compositionally biased region" description="Polar residues" evidence="8">
    <location>
        <begin position="20"/>
        <end position="29"/>
    </location>
</feature>
<sequence>MTANHPSRPAREPDDPVGTDVSTARTTSGPARAFGTAPAKAARRRRPSSSARGERRAGWAMMSPAALLLLLFLIIPVLLGFALSFTNARLISPEPLRFVGLENFRRAFTVDPTFFKSMRNTFAFAAVVVPVQAGLGLVLALLVNQKLRGVTAFRVIFFIPVVTSIVVVSILWKFMYQPDGVVNSFIDTVTFGAWQGAAWLNDPGTALGAIIVLSIWQAVGFHMLIWLAGLQTIPEELYEAARMDGAGLWQQFRHVTWPSLRATRVFVLITITIAALGLFVQVAVMTQGGPVDSTSTLVYHAIRTGYSQQQVGYGSAISLVFFVIVLVIALIQRHLTREKD</sequence>
<feature type="transmembrane region" description="Helical" evidence="7">
    <location>
        <begin position="122"/>
        <end position="143"/>
    </location>
</feature>
<dbReference type="PANTHER" id="PTHR30193:SF37">
    <property type="entry name" value="INNER MEMBRANE ABC TRANSPORTER PERMEASE PROTEIN YCJO"/>
    <property type="match status" value="1"/>
</dbReference>
<keyword evidence="4 7" id="KW-0812">Transmembrane</keyword>
<feature type="transmembrane region" description="Helical" evidence="7">
    <location>
        <begin position="206"/>
        <end position="228"/>
    </location>
</feature>
<dbReference type="PROSITE" id="PS50928">
    <property type="entry name" value="ABC_TM1"/>
    <property type="match status" value="1"/>
</dbReference>
<dbReference type="EMBL" id="JBHSZO010000005">
    <property type="protein sequence ID" value="MFC7217425.1"/>
    <property type="molecule type" value="Genomic_DNA"/>
</dbReference>
<dbReference type="PANTHER" id="PTHR30193">
    <property type="entry name" value="ABC TRANSPORTER PERMEASE PROTEIN"/>
    <property type="match status" value="1"/>
</dbReference>
<keyword evidence="6 7" id="KW-0472">Membrane</keyword>
<dbReference type="InterPro" id="IPR051393">
    <property type="entry name" value="ABC_transporter_permease"/>
</dbReference>